<dbReference type="KEGG" id="cmax:111499461"/>
<dbReference type="InterPro" id="IPR009741">
    <property type="entry name" value="EARLY_FLOWERING_4_dom"/>
</dbReference>
<feature type="compositionally biased region" description="Acidic residues" evidence="5">
    <location>
        <begin position="12"/>
        <end position="22"/>
    </location>
</feature>
<dbReference type="AlphaFoldDB" id="A0A6J1KWT2"/>
<name>A0A6J1KWT2_CUCMA</name>
<evidence type="ECO:0000256" key="5">
    <source>
        <dbReference type="SAM" id="MobiDB-lite"/>
    </source>
</evidence>
<evidence type="ECO:0000313" key="7">
    <source>
        <dbReference type="Proteomes" id="UP000504608"/>
    </source>
</evidence>
<protein>
    <submittedName>
        <fullName evidence="8">Protein ELF4-LIKE 1-like</fullName>
    </submittedName>
</protein>
<feature type="compositionally biased region" description="Basic and acidic residues" evidence="5">
    <location>
        <begin position="1"/>
        <end position="11"/>
    </location>
</feature>
<evidence type="ECO:0000256" key="1">
    <source>
        <dbReference type="ARBA" id="ARBA00004123"/>
    </source>
</evidence>
<dbReference type="Pfam" id="PF07011">
    <property type="entry name" value="Elf4"/>
    <property type="match status" value="1"/>
</dbReference>
<evidence type="ECO:0000313" key="8">
    <source>
        <dbReference type="RefSeq" id="XP_023006797.1"/>
    </source>
</evidence>
<dbReference type="Proteomes" id="UP000504608">
    <property type="component" value="Unplaced"/>
</dbReference>
<dbReference type="InterPro" id="IPR040462">
    <property type="entry name" value="EARLY_FLOWERING_4"/>
</dbReference>
<evidence type="ECO:0000256" key="3">
    <source>
        <dbReference type="ARBA" id="ARBA00023108"/>
    </source>
</evidence>
<reference evidence="8" key="1">
    <citation type="submission" date="2025-08" db="UniProtKB">
        <authorList>
            <consortium name="RefSeq"/>
        </authorList>
    </citation>
    <scope>IDENTIFICATION</scope>
    <source>
        <tissue evidence="8">Young leaves</tissue>
    </source>
</reference>
<dbReference type="GO" id="GO:0042753">
    <property type="term" value="P:positive regulation of circadian rhythm"/>
    <property type="evidence" value="ECO:0007669"/>
    <property type="project" value="InterPro"/>
</dbReference>
<dbReference type="GeneID" id="111499461"/>
<dbReference type="GO" id="GO:0048511">
    <property type="term" value="P:rhythmic process"/>
    <property type="evidence" value="ECO:0007669"/>
    <property type="project" value="UniProtKB-KW"/>
</dbReference>
<dbReference type="GO" id="GO:0005634">
    <property type="term" value="C:nucleus"/>
    <property type="evidence" value="ECO:0007669"/>
    <property type="project" value="UniProtKB-SubCell"/>
</dbReference>
<gene>
    <name evidence="8" type="primary">LOC111499461</name>
</gene>
<dbReference type="GO" id="GO:0009649">
    <property type="term" value="P:entrainment of circadian clock"/>
    <property type="evidence" value="ECO:0007669"/>
    <property type="project" value="TreeGrafter"/>
</dbReference>
<comment type="similarity">
    <text evidence="2">Belongs to the EARLY FLOWERING 4 family.</text>
</comment>
<sequence length="86" mass="10030">MKNKRPKSDERDTSDDGDLEAEECDMEVRNMLRKSFRQVQSVLEHNRLIIQQVNENQQSRISDNLVNNISLIHEINEASSYGVEIQ</sequence>
<evidence type="ECO:0000256" key="2">
    <source>
        <dbReference type="ARBA" id="ARBA00009514"/>
    </source>
</evidence>
<feature type="domain" description="Protein EARLY FLOWERING 4" evidence="6">
    <location>
        <begin position="24"/>
        <end position="78"/>
    </location>
</feature>
<keyword evidence="3" id="KW-0090">Biological rhythms</keyword>
<evidence type="ECO:0000259" key="6">
    <source>
        <dbReference type="Pfam" id="PF07011"/>
    </source>
</evidence>
<dbReference type="RefSeq" id="XP_023006797.1">
    <property type="nucleotide sequence ID" value="XM_023151029.1"/>
</dbReference>
<feature type="region of interest" description="Disordered" evidence="5">
    <location>
        <begin position="1"/>
        <end position="22"/>
    </location>
</feature>
<accession>A0A6J1KWT2</accession>
<dbReference type="OrthoDB" id="1895690at2759"/>
<proteinExistence type="inferred from homology"/>
<keyword evidence="4" id="KW-0539">Nucleus</keyword>
<organism evidence="7 8">
    <name type="scientific">Cucurbita maxima</name>
    <name type="common">Pumpkin</name>
    <name type="synonym">Winter squash</name>
    <dbReference type="NCBI Taxonomy" id="3661"/>
    <lineage>
        <taxon>Eukaryota</taxon>
        <taxon>Viridiplantae</taxon>
        <taxon>Streptophyta</taxon>
        <taxon>Embryophyta</taxon>
        <taxon>Tracheophyta</taxon>
        <taxon>Spermatophyta</taxon>
        <taxon>Magnoliopsida</taxon>
        <taxon>eudicotyledons</taxon>
        <taxon>Gunneridae</taxon>
        <taxon>Pentapetalae</taxon>
        <taxon>rosids</taxon>
        <taxon>fabids</taxon>
        <taxon>Cucurbitales</taxon>
        <taxon>Cucurbitaceae</taxon>
        <taxon>Cucurbiteae</taxon>
        <taxon>Cucurbita</taxon>
    </lineage>
</organism>
<dbReference type="PANTHER" id="PTHR33469:SF5">
    <property type="entry name" value="PROTEIN EARLY FLOWERING 4"/>
    <property type="match status" value="1"/>
</dbReference>
<comment type="subcellular location">
    <subcellularLocation>
        <location evidence="1">Nucleus</location>
    </subcellularLocation>
</comment>
<dbReference type="PANTHER" id="PTHR33469">
    <property type="entry name" value="PROTEIN ELF4-LIKE 4"/>
    <property type="match status" value="1"/>
</dbReference>
<evidence type="ECO:0000256" key="4">
    <source>
        <dbReference type="ARBA" id="ARBA00023242"/>
    </source>
</evidence>
<keyword evidence="7" id="KW-1185">Reference proteome</keyword>